<reference evidence="3 4" key="1">
    <citation type="submission" date="2016-07" db="EMBL/GenBank/DDBJ databases">
        <title>Genomic analysis of zinc-resistant bacterium Mucilaginibacter pedocola TBZ30.</title>
        <authorList>
            <person name="Huang J."/>
            <person name="Tang J."/>
        </authorList>
    </citation>
    <scope>NUCLEOTIDE SEQUENCE [LARGE SCALE GENOMIC DNA]</scope>
    <source>
        <strain evidence="3 4">TBZ30</strain>
    </source>
</reference>
<dbReference type="InterPro" id="IPR012338">
    <property type="entry name" value="Beta-lactam/transpept-like"/>
</dbReference>
<evidence type="ECO:0000313" key="3">
    <source>
        <dbReference type="EMBL" id="OOQ60210.1"/>
    </source>
</evidence>
<feature type="chain" id="PRO_5012436399" description="Beta-lactamase-related domain-containing protein" evidence="1">
    <location>
        <begin position="29"/>
        <end position="556"/>
    </location>
</feature>
<dbReference type="InterPro" id="IPR011990">
    <property type="entry name" value="TPR-like_helical_dom_sf"/>
</dbReference>
<dbReference type="STRING" id="1792845.BC343_25985"/>
<dbReference type="SUPFAM" id="SSF56601">
    <property type="entry name" value="beta-lactamase/transpeptidase-like"/>
    <property type="match status" value="1"/>
</dbReference>
<dbReference type="AlphaFoldDB" id="A0A1S9PGY1"/>
<dbReference type="EMBL" id="MBTF01000008">
    <property type="protein sequence ID" value="OOQ60210.1"/>
    <property type="molecule type" value="Genomic_DNA"/>
</dbReference>
<dbReference type="Gene3D" id="1.25.40.10">
    <property type="entry name" value="Tetratricopeptide repeat domain"/>
    <property type="match status" value="1"/>
</dbReference>
<feature type="domain" description="Beta-lactamase-related" evidence="2">
    <location>
        <begin position="34"/>
        <end position="324"/>
    </location>
</feature>
<protein>
    <recommendedName>
        <fullName evidence="2">Beta-lactamase-related domain-containing protein</fullName>
    </recommendedName>
</protein>
<dbReference type="SUPFAM" id="SSF48452">
    <property type="entry name" value="TPR-like"/>
    <property type="match status" value="1"/>
</dbReference>
<feature type="signal peptide" evidence="1">
    <location>
        <begin position="1"/>
        <end position="28"/>
    </location>
</feature>
<keyword evidence="1" id="KW-0732">Signal</keyword>
<sequence length="556" mass="61786">MKGAFNTPFMKNILCFLFSFLTVASLKAQTEKQLQTILEDNGLPGIQLACTVNGKTTAYNLGTAKAGLKKPVTSATIFRAGSLGKTVFAYAVLRLCDRGVLSLDTPLMRYIGSYNRYDPKDPRYSMITARMVLSHTSGLAEFPDFETGEPVRLLFAPGSGYSYSGEGYWFLQKVVEKITAMPFEQLMQQEVFKPLGMQSSTYVQSNNMDAEVLGPVSPDLAPMLPNAAFSLLTNAHDYNVFLQNLLAGKGLKPATQKLMFSRQTKTPSAADTDKTFNWGLGVGLEQGNKQNLIWHWGKTDDFISLFVANPGKGQSLVFFTRGKALKAADQIVSLFLGRQTALTMRAQHFRYDNPDAMPELFAALRKHGFDDVSKIFNGLARKGKQFSEADLNYYGNVLLKQGKNREALAIFKQQATLFPQSPLAYSRVAAAAENLGGANLALTSYRKALMLDSTNVATINHIKALEKGAPTSTAHLKMFEGKYKRADNGMFLDISAVGNKLVITQSWDGGQLEFFRVDEFDFYNEEPGFTLKFTKDEQGRIWKAFVNDRPLEWVRK</sequence>
<dbReference type="Proteomes" id="UP000189739">
    <property type="component" value="Unassembled WGS sequence"/>
</dbReference>
<evidence type="ECO:0000256" key="1">
    <source>
        <dbReference type="SAM" id="SignalP"/>
    </source>
</evidence>
<dbReference type="InterPro" id="IPR001466">
    <property type="entry name" value="Beta-lactam-related"/>
</dbReference>
<accession>A0A1S9PGY1</accession>
<proteinExistence type="predicted"/>
<organism evidence="3 4">
    <name type="scientific">Mucilaginibacter pedocola</name>
    <dbReference type="NCBI Taxonomy" id="1792845"/>
    <lineage>
        <taxon>Bacteria</taxon>
        <taxon>Pseudomonadati</taxon>
        <taxon>Bacteroidota</taxon>
        <taxon>Sphingobacteriia</taxon>
        <taxon>Sphingobacteriales</taxon>
        <taxon>Sphingobacteriaceae</taxon>
        <taxon>Mucilaginibacter</taxon>
    </lineage>
</organism>
<comment type="caution">
    <text evidence="3">The sequence shown here is derived from an EMBL/GenBank/DDBJ whole genome shotgun (WGS) entry which is preliminary data.</text>
</comment>
<dbReference type="Pfam" id="PF00144">
    <property type="entry name" value="Beta-lactamase"/>
    <property type="match status" value="1"/>
</dbReference>
<keyword evidence="4" id="KW-1185">Reference proteome</keyword>
<dbReference type="SMART" id="SM00028">
    <property type="entry name" value="TPR"/>
    <property type="match status" value="2"/>
</dbReference>
<dbReference type="PANTHER" id="PTHR43283:SF18">
    <property type="match status" value="1"/>
</dbReference>
<evidence type="ECO:0000313" key="4">
    <source>
        <dbReference type="Proteomes" id="UP000189739"/>
    </source>
</evidence>
<gene>
    <name evidence="3" type="ORF">BC343_25985</name>
</gene>
<dbReference type="InterPro" id="IPR050789">
    <property type="entry name" value="Diverse_Enzym_Activities"/>
</dbReference>
<name>A0A1S9PGY1_9SPHI</name>
<dbReference type="PANTHER" id="PTHR43283">
    <property type="entry name" value="BETA-LACTAMASE-RELATED"/>
    <property type="match status" value="1"/>
</dbReference>
<dbReference type="InterPro" id="IPR019734">
    <property type="entry name" value="TPR_rpt"/>
</dbReference>
<dbReference type="Gene3D" id="3.40.710.10">
    <property type="entry name" value="DD-peptidase/beta-lactamase superfamily"/>
    <property type="match status" value="1"/>
</dbReference>
<evidence type="ECO:0000259" key="2">
    <source>
        <dbReference type="Pfam" id="PF00144"/>
    </source>
</evidence>